<name>A0A368XZB7_9BACI</name>
<comment type="caution">
    <text evidence="2">The sequence shown here is derived from an EMBL/GenBank/DDBJ whole genome shotgun (WGS) entry which is preliminary data.</text>
</comment>
<dbReference type="InterPro" id="IPR038247">
    <property type="entry name" value="Jag_N_dom_sf"/>
</dbReference>
<dbReference type="InterPro" id="IPR032782">
    <property type="entry name" value="KhpB_N"/>
</dbReference>
<dbReference type="OrthoDB" id="1279at2"/>
<dbReference type="PANTHER" id="PTHR38032">
    <property type="entry name" value="POLYMERASE-RELATED"/>
    <property type="match status" value="1"/>
</dbReference>
<proteinExistence type="predicted"/>
<dbReference type="Proteomes" id="UP000252585">
    <property type="component" value="Unassembled WGS sequence"/>
</dbReference>
<reference evidence="2 3" key="1">
    <citation type="submission" date="2018-07" db="EMBL/GenBank/DDBJ databases">
        <title>Genomic Encyclopedia of Type Strains, Phase IV (KMG-IV): sequencing the most valuable type-strain genomes for metagenomic binning, comparative biology and taxonomic classification.</title>
        <authorList>
            <person name="Goeker M."/>
        </authorList>
    </citation>
    <scope>NUCLEOTIDE SEQUENCE [LARGE SCALE GENOMIC DNA]</scope>
    <source>
        <strain evidence="2 3">DSM 27696</strain>
    </source>
</reference>
<protein>
    <recommendedName>
        <fullName evidence="1">RNA-binding protein KhpB N-terminal domain-containing protein</fullName>
    </recommendedName>
</protein>
<dbReference type="SMART" id="SM01245">
    <property type="entry name" value="Jag_N"/>
    <property type="match status" value="1"/>
</dbReference>
<dbReference type="Gene3D" id="3.30.30.80">
    <property type="entry name" value="probable RNA-binding protein from clostridium symbiosum atcc 14940"/>
    <property type="match status" value="1"/>
</dbReference>
<dbReference type="InterPro" id="IPR046865">
    <property type="entry name" value="FapA_b_solenoid"/>
</dbReference>
<dbReference type="Pfam" id="PF03961">
    <property type="entry name" value="FapA"/>
    <property type="match status" value="1"/>
</dbReference>
<organism evidence="2 3">
    <name type="scientific">Saliterribacillus persicus</name>
    <dbReference type="NCBI Taxonomy" id="930114"/>
    <lineage>
        <taxon>Bacteria</taxon>
        <taxon>Bacillati</taxon>
        <taxon>Bacillota</taxon>
        <taxon>Bacilli</taxon>
        <taxon>Bacillales</taxon>
        <taxon>Bacillaceae</taxon>
        <taxon>Saliterribacillus</taxon>
    </lineage>
</organism>
<dbReference type="Pfam" id="PF14804">
    <property type="entry name" value="Jag_N"/>
    <property type="match status" value="1"/>
</dbReference>
<evidence type="ECO:0000313" key="3">
    <source>
        <dbReference type="Proteomes" id="UP000252585"/>
    </source>
</evidence>
<evidence type="ECO:0000313" key="2">
    <source>
        <dbReference type="EMBL" id="RCW71887.1"/>
    </source>
</evidence>
<dbReference type="PANTHER" id="PTHR38032:SF1">
    <property type="entry name" value="RNA-BINDING PROTEIN KHPB N-TERMINAL DOMAIN-CONTAINING PROTEIN"/>
    <property type="match status" value="1"/>
</dbReference>
<dbReference type="EMBL" id="QPJJ01000005">
    <property type="protein sequence ID" value="RCW71887.1"/>
    <property type="molecule type" value="Genomic_DNA"/>
</dbReference>
<accession>A0A368XZB7</accession>
<gene>
    <name evidence="2" type="ORF">DFR57_10570</name>
</gene>
<dbReference type="InterPro" id="IPR005646">
    <property type="entry name" value="FapA"/>
</dbReference>
<dbReference type="AlphaFoldDB" id="A0A368XZB7"/>
<dbReference type="InterPro" id="IPR046866">
    <property type="entry name" value="FapA_N"/>
</dbReference>
<dbReference type="Pfam" id="PF20250">
    <property type="entry name" value="FapA_N"/>
    <property type="match status" value="1"/>
</dbReference>
<evidence type="ECO:0000259" key="1">
    <source>
        <dbReference type="SMART" id="SM01245"/>
    </source>
</evidence>
<keyword evidence="3" id="KW-1185">Reference proteome</keyword>
<dbReference type="RefSeq" id="WP_114352451.1">
    <property type="nucleotide sequence ID" value="NZ_QPJJ01000005.1"/>
</dbReference>
<feature type="domain" description="RNA-binding protein KhpB N-terminal" evidence="1">
    <location>
        <begin position="5"/>
        <end position="56"/>
    </location>
</feature>
<sequence length="699" mass="77605">MRELISKGKTVHEAIAIGLELMEVKKKEVNIEILQHATSGFIGLGKKEAVVKLSKAHKKGKAEVEVANNTNDLNDNIDEDISLDKLMDEYLEKEEVTNENITNENLSNTKIKVKNNHGYAWIKDNHLEVKDMDDIYATASIGKGITLYRNEQKVTDSKIILTENDKYRLDYEKSSKKAMSWSISVIKNGLEAMLDVKPGEITEWQLKEVDEAEHIDIELISESKPINTLTEDQILKRLEELNVTVGINQDAIDHAIGTKEAGRFVVATGLEPKEGMNGELELKVDINASNGLMEDEQGNVNFKDSKMIPSVEIGTILAILHPPIPGLSGKTVTSEEIPAKDTYALQLNKGSGVDLIDDKLIATEPGKPVIEKRGHYVKASILSKLVHDGNVNLASGNIRFNGDIEIRGEVEDNMIVEAGGDIYIHQNVSESSLTASKSMIIKGNVGNSNLAAGKHNLLVMELGQVIQVLSLQVKQMIPIIEQLMKSPVYKKKELTTNGLQPMIMLLLEKKFKDFKTSAKKYVDIVERADRFIEEEEWKNVSRDIKRIFINLSSQKTNLNDLKTLLESMEELTVLSHAEVEPNSFITISDTVNSQIYSSGDIQIIGKGCINSKVHAGGKLDIHGIARGGELFGRLGISINEVGSISGTKTTLSVPKDQKIKLSLAYEGTLLRIGETIYRVQRDERFITAQLNDKEQIIIH</sequence>